<dbReference type="InterPro" id="IPR005656">
    <property type="entry name" value="MmgE_PrpD"/>
</dbReference>
<proteinExistence type="inferred from homology"/>
<gene>
    <name evidence="4" type="ORF">P24_18716</name>
</gene>
<dbReference type="EMBL" id="AMRL01000051">
    <property type="protein sequence ID" value="EKE67281.1"/>
    <property type="molecule type" value="Genomic_DNA"/>
</dbReference>
<dbReference type="InterPro" id="IPR036148">
    <property type="entry name" value="MmgE/PrpD_sf"/>
</dbReference>
<evidence type="ECO:0000256" key="1">
    <source>
        <dbReference type="ARBA" id="ARBA00006174"/>
    </source>
</evidence>
<dbReference type="eggNOG" id="COG2079">
    <property type="taxonomic scope" value="Bacteria"/>
</dbReference>
<comment type="caution">
    <text evidence="4">The sequence shown here is derived from an EMBL/GenBank/DDBJ whole genome shotgun (WGS) entry which is preliminary data.</text>
</comment>
<dbReference type="InterPro" id="IPR042183">
    <property type="entry name" value="MmgE/PrpD_sf_1"/>
</dbReference>
<dbReference type="PANTHER" id="PTHR16943">
    <property type="entry name" value="2-METHYLCITRATE DEHYDRATASE-RELATED"/>
    <property type="match status" value="1"/>
</dbReference>
<dbReference type="RefSeq" id="WP_008946342.1">
    <property type="nucleotide sequence ID" value="NZ_AMRL01000051.1"/>
</dbReference>
<sequence>MTLSRTLADFVVSLDLATLPPEVVEKARVCLLNGYGIGLGCHNTPYAPVARQAALAMDGERAEGATLLGDGRKTSIVGAALANSALFHGRAQEDTCGAAHLGAIMIPLLTAIIEARNYPVARLLPALIAGYEVGGLLEKTYAGKTTPAGLRASPIYGTLAAAAASAKLMGLDAAQTQAAIGNAASFAGGILQSFADGTDEWRYQVGMAGRNGFVAAELARAGSVSAPHAIEGKAGFVRAFARTECDVDALAARLGKDWAILRVTFKPFPVCAFNQTPVTAALELRQEIAGRAIKSVTVTMNPYETGYAGMDSAGPFNSISGTLMSIPFCIAATLERGTPTMRMMTTYDDATVNALVGRVTLVSDEAVPTLCCRISVTLEDGAIIERYESKTTDDFAYDRATDSALIRRVGAETDIPSAVYDRLEAFVWGLPDGDIGEVLRCFAALPSLRKAA</sequence>
<dbReference type="Pfam" id="PF03972">
    <property type="entry name" value="MmgE_PrpD_N"/>
    <property type="match status" value="1"/>
</dbReference>
<dbReference type="InterPro" id="IPR045337">
    <property type="entry name" value="MmgE_PrpD_C"/>
</dbReference>
<evidence type="ECO:0000259" key="2">
    <source>
        <dbReference type="Pfam" id="PF03972"/>
    </source>
</evidence>
<name>K2IBL4_9PROT</name>
<dbReference type="PATRIC" id="fig|1207063.3.peg.3743"/>
<dbReference type="InterPro" id="IPR045336">
    <property type="entry name" value="MmgE_PrpD_N"/>
</dbReference>
<comment type="similarity">
    <text evidence="1">Belongs to the PrpD family.</text>
</comment>
<dbReference type="AlphaFoldDB" id="K2IBL4"/>
<feature type="domain" description="MmgE/PrpD N-terminal" evidence="2">
    <location>
        <begin position="6"/>
        <end position="242"/>
    </location>
</feature>
<dbReference type="Proteomes" id="UP000006746">
    <property type="component" value="Unassembled WGS sequence"/>
</dbReference>
<feature type="domain" description="MmgE/PrpD C-terminal" evidence="3">
    <location>
        <begin position="268"/>
        <end position="381"/>
    </location>
</feature>
<dbReference type="Pfam" id="PF19305">
    <property type="entry name" value="MmgE_PrpD_C"/>
    <property type="match status" value="1"/>
</dbReference>
<reference evidence="4 5" key="1">
    <citation type="journal article" date="2012" name="J. Bacteriol.">
        <title>Genome Sequence of Oceanibaculum indicum Type Strain P24.</title>
        <authorList>
            <person name="Lai Q."/>
            <person name="Shao Z."/>
        </authorList>
    </citation>
    <scope>NUCLEOTIDE SEQUENCE [LARGE SCALE GENOMIC DNA]</scope>
    <source>
        <strain evidence="4 5">P24</strain>
    </source>
</reference>
<evidence type="ECO:0000313" key="4">
    <source>
        <dbReference type="EMBL" id="EKE67281.1"/>
    </source>
</evidence>
<dbReference type="SUPFAM" id="SSF103378">
    <property type="entry name" value="2-methylcitrate dehydratase PrpD"/>
    <property type="match status" value="1"/>
</dbReference>
<dbReference type="GO" id="GO:0016829">
    <property type="term" value="F:lyase activity"/>
    <property type="evidence" value="ECO:0007669"/>
    <property type="project" value="InterPro"/>
</dbReference>
<dbReference type="STRING" id="1207063.P24_18716"/>
<accession>K2IBL4</accession>
<evidence type="ECO:0000313" key="5">
    <source>
        <dbReference type="Proteomes" id="UP000006746"/>
    </source>
</evidence>
<keyword evidence="5" id="KW-1185">Reference proteome</keyword>
<dbReference type="Gene3D" id="1.10.4100.10">
    <property type="entry name" value="2-methylcitrate dehydratase PrpD"/>
    <property type="match status" value="1"/>
</dbReference>
<dbReference type="PANTHER" id="PTHR16943:SF8">
    <property type="entry name" value="2-METHYLCITRATE DEHYDRATASE"/>
    <property type="match status" value="1"/>
</dbReference>
<protein>
    <recommendedName>
        <fullName evidence="6">MmgE/PrpD family protein 4</fullName>
    </recommendedName>
</protein>
<evidence type="ECO:0000259" key="3">
    <source>
        <dbReference type="Pfam" id="PF19305"/>
    </source>
</evidence>
<evidence type="ECO:0008006" key="6">
    <source>
        <dbReference type="Google" id="ProtNLM"/>
    </source>
</evidence>
<organism evidence="4 5">
    <name type="scientific">Oceanibaculum indicum P24</name>
    <dbReference type="NCBI Taxonomy" id="1207063"/>
    <lineage>
        <taxon>Bacteria</taxon>
        <taxon>Pseudomonadati</taxon>
        <taxon>Pseudomonadota</taxon>
        <taxon>Alphaproteobacteria</taxon>
        <taxon>Rhodospirillales</taxon>
        <taxon>Oceanibaculaceae</taxon>
        <taxon>Oceanibaculum</taxon>
    </lineage>
</organism>